<dbReference type="PANTHER" id="PTHR43081">
    <property type="entry name" value="ADENYLATE CYCLASE, TERMINAL-DIFFERENTIATION SPECIFIC-RELATED"/>
    <property type="match status" value="1"/>
</dbReference>
<proteinExistence type="predicted"/>
<keyword evidence="1" id="KW-1133">Transmembrane helix</keyword>
<dbReference type="InterPro" id="IPR001054">
    <property type="entry name" value="A/G_cyclase"/>
</dbReference>
<dbReference type="PANTHER" id="PTHR43081:SF1">
    <property type="entry name" value="ADENYLATE CYCLASE, TERMINAL-DIFFERENTIATION SPECIFIC"/>
    <property type="match status" value="1"/>
</dbReference>
<name>A0A1L3FGE8_BRAJP</name>
<reference evidence="4 5" key="1">
    <citation type="submission" date="2016-11" db="EMBL/GenBank/DDBJ databases">
        <title>Complete Genome Sequence of Bradyrhizobium sp. strain J5, an isolated from soybean nodule in Hokkaido.</title>
        <authorList>
            <person name="Kanehara K."/>
        </authorList>
    </citation>
    <scope>NUCLEOTIDE SEQUENCE [LARGE SCALE GENOMIC DNA]</scope>
    <source>
        <strain evidence="4 5">J5</strain>
    </source>
</reference>
<dbReference type="GO" id="GO:0004016">
    <property type="term" value="F:adenylate cyclase activity"/>
    <property type="evidence" value="ECO:0007669"/>
    <property type="project" value="UniProtKB-ARBA"/>
</dbReference>
<dbReference type="Proteomes" id="UP000181962">
    <property type="component" value="Chromosome"/>
</dbReference>
<evidence type="ECO:0008006" key="6">
    <source>
        <dbReference type="Google" id="ProtNLM"/>
    </source>
</evidence>
<dbReference type="GO" id="GO:0035556">
    <property type="term" value="P:intracellular signal transduction"/>
    <property type="evidence" value="ECO:0007669"/>
    <property type="project" value="InterPro"/>
</dbReference>
<dbReference type="Pfam" id="PF00211">
    <property type="entry name" value="Guanylate_cyc"/>
    <property type="match status" value="1"/>
</dbReference>
<protein>
    <recommendedName>
        <fullName evidence="6">Adenylate/guanylate cyclase domain-containing protein</fullName>
    </recommendedName>
</protein>
<dbReference type="Gene3D" id="3.30.70.1230">
    <property type="entry name" value="Nucleotide cyclase"/>
    <property type="match status" value="1"/>
</dbReference>
<dbReference type="PROSITE" id="PS50885">
    <property type="entry name" value="HAMP"/>
    <property type="match status" value="1"/>
</dbReference>
<dbReference type="SUPFAM" id="SSF55073">
    <property type="entry name" value="Nucleotide cyclase"/>
    <property type="match status" value="1"/>
</dbReference>
<dbReference type="RefSeq" id="WP_071914467.1">
    <property type="nucleotide sequence ID" value="NZ_CP017637.1"/>
</dbReference>
<dbReference type="Gene3D" id="6.10.340.10">
    <property type="match status" value="1"/>
</dbReference>
<evidence type="ECO:0000256" key="1">
    <source>
        <dbReference type="SAM" id="Phobius"/>
    </source>
</evidence>
<dbReference type="AlphaFoldDB" id="A0A1L3FGE8"/>
<dbReference type="GO" id="GO:0006171">
    <property type="term" value="P:cAMP biosynthetic process"/>
    <property type="evidence" value="ECO:0007669"/>
    <property type="project" value="TreeGrafter"/>
</dbReference>
<dbReference type="Gene3D" id="3.30.450.20">
    <property type="entry name" value="PAS domain"/>
    <property type="match status" value="2"/>
</dbReference>
<sequence>MDPHPDRKARFSLFVTILTLFLSAALLVGAGVTVSDYVQNRRTAIRVAADTFKEKIGRINERRLAFFASPFLIVEQLHDDPVLLQSAGSKDAILKSILSGLRMNPHISAVYAGYENGNYFQVLSISDAEKFFIDRLGAPQATRFAVQDIRSDNGARREAWKFLDAGGAQIGALDDQVASYDPRSRDWYRDARTQPQKVVRNDAYVFATTSQVGMTLARAFEGGAVGVDITLDRLMTYVRSVRSNENQRFVAFDDHSRLLAHFDPDQMFKPTTVGGIKSAELASTADLTDPVVRQALEVFARDGPYASALFEVADAEYLATVVRQVGREGGIFFVLYAAPVSDFMGPLADAAARNILAALVVFLLALPAIIYFAHSISRPLSRLSEEAELIQEFQLAAPIKMKSHIREVHTLIRSMSGMKGAIREVSKYVPKALVRELLQSEGSVEVGGTMRRVSILFSDIRDFTQIAASMAPESLLRDLSEYFEELASLIIKEGGTVDKYIGDAIFAFWNAPLPLERHQHLACATALKCRFALQRLNGRRVEQGLAPWHTRFGIHVGDAVLGNVGSSDRIDYTAIGDTVNIASRLEALNKYYGSGILASGEIVNVCSDAFLFRRIDRSQPKGASKPLDVFELLGMFEGPESYRVTTEMVRLVEDWNRVYEVYANRDWLGMLDALQEFAVNHPDDVVAGIYLSRVIGFVLEPPPEDWSGIIRFDAK</sequence>
<organism evidence="4 5">
    <name type="scientific">Bradyrhizobium japonicum</name>
    <dbReference type="NCBI Taxonomy" id="375"/>
    <lineage>
        <taxon>Bacteria</taxon>
        <taxon>Pseudomonadati</taxon>
        <taxon>Pseudomonadota</taxon>
        <taxon>Alphaproteobacteria</taxon>
        <taxon>Hyphomicrobiales</taxon>
        <taxon>Nitrobacteraceae</taxon>
        <taxon>Bradyrhizobium</taxon>
    </lineage>
</organism>
<dbReference type="GO" id="GO:0016020">
    <property type="term" value="C:membrane"/>
    <property type="evidence" value="ECO:0007669"/>
    <property type="project" value="InterPro"/>
</dbReference>
<accession>A0A1L3FGE8</accession>
<evidence type="ECO:0000259" key="2">
    <source>
        <dbReference type="PROSITE" id="PS50125"/>
    </source>
</evidence>
<dbReference type="EMBL" id="CP017637">
    <property type="protein sequence ID" value="APG12386.1"/>
    <property type="molecule type" value="Genomic_DNA"/>
</dbReference>
<evidence type="ECO:0000259" key="3">
    <source>
        <dbReference type="PROSITE" id="PS50885"/>
    </source>
</evidence>
<dbReference type="CDD" id="cd07302">
    <property type="entry name" value="CHD"/>
    <property type="match status" value="1"/>
</dbReference>
<feature type="transmembrane region" description="Helical" evidence="1">
    <location>
        <begin position="355"/>
        <end position="373"/>
    </location>
</feature>
<dbReference type="SMART" id="SM00044">
    <property type="entry name" value="CYCc"/>
    <property type="match status" value="1"/>
</dbReference>
<feature type="domain" description="Guanylate cyclase" evidence="2">
    <location>
        <begin position="454"/>
        <end position="586"/>
    </location>
</feature>
<dbReference type="InterPro" id="IPR050697">
    <property type="entry name" value="Adenylyl/Guanylyl_Cyclase_3/4"/>
</dbReference>
<dbReference type="PROSITE" id="PS50125">
    <property type="entry name" value="GUANYLATE_CYCLASE_2"/>
    <property type="match status" value="1"/>
</dbReference>
<gene>
    <name evidence="4" type="ORF">BKD09_29030</name>
</gene>
<dbReference type="InterPro" id="IPR029787">
    <property type="entry name" value="Nucleotide_cyclase"/>
</dbReference>
<keyword evidence="1" id="KW-0472">Membrane</keyword>
<evidence type="ECO:0000313" key="4">
    <source>
        <dbReference type="EMBL" id="APG12386.1"/>
    </source>
</evidence>
<keyword evidence="1" id="KW-0812">Transmembrane</keyword>
<dbReference type="InterPro" id="IPR003660">
    <property type="entry name" value="HAMP_dom"/>
</dbReference>
<feature type="domain" description="HAMP" evidence="3">
    <location>
        <begin position="374"/>
        <end position="427"/>
    </location>
</feature>
<evidence type="ECO:0000313" key="5">
    <source>
        <dbReference type="Proteomes" id="UP000181962"/>
    </source>
</evidence>